<comment type="caution">
    <text evidence="2">The sequence shown here is derived from an EMBL/GenBank/DDBJ whole genome shotgun (WGS) entry which is preliminary data.</text>
</comment>
<protein>
    <submittedName>
        <fullName evidence="2">Uncharacterized protein</fullName>
    </submittedName>
</protein>
<feature type="transmembrane region" description="Helical" evidence="1">
    <location>
        <begin position="160"/>
        <end position="181"/>
    </location>
</feature>
<dbReference type="Proteomes" id="UP001589862">
    <property type="component" value="Unassembled WGS sequence"/>
</dbReference>
<keyword evidence="1" id="KW-1133">Transmembrane helix</keyword>
<keyword evidence="3" id="KW-1185">Reference proteome</keyword>
<dbReference type="EMBL" id="JBHLUB010000032">
    <property type="protein sequence ID" value="MFC0582942.1"/>
    <property type="molecule type" value="Genomic_DNA"/>
</dbReference>
<keyword evidence="1" id="KW-0472">Membrane</keyword>
<dbReference type="RefSeq" id="WP_377460503.1">
    <property type="nucleotide sequence ID" value="NZ_JBHLUB010000032.1"/>
</dbReference>
<name>A0ABV6PCV4_9MICC</name>
<evidence type="ECO:0000313" key="2">
    <source>
        <dbReference type="EMBL" id="MFC0582942.1"/>
    </source>
</evidence>
<evidence type="ECO:0000256" key="1">
    <source>
        <dbReference type="SAM" id="Phobius"/>
    </source>
</evidence>
<feature type="transmembrane region" description="Helical" evidence="1">
    <location>
        <begin position="84"/>
        <end position="105"/>
    </location>
</feature>
<keyword evidence="1" id="KW-0812">Transmembrane</keyword>
<evidence type="ECO:0000313" key="3">
    <source>
        <dbReference type="Proteomes" id="UP001589862"/>
    </source>
</evidence>
<proteinExistence type="predicted"/>
<reference evidence="2 3" key="1">
    <citation type="submission" date="2024-09" db="EMBL/GenBank/DDBJ databases">
        <authorList>
            <person name="Sun Q."/>
            <person name="Mori K."/>
        </authorList>
    </citation>
    <scope>NUCLEOTIDE SEQUENCE [LARGE SCALE GENOMIC DNA]</scope>
    <source>
        <strain evidence="2 3">NCAIM B.02604</strain>
    </source>
</reference>
<organism evidence="2 3">
    <name type="scientific">Micrococcoides hystricis</name>
    <dbReference type="NCBI Taxonomy" id="1572761"/>
    <lineage>
        <taxon>Bacteria</taxon>
        <taxon>Bacillati</taxon>
        <taxon>Actinomycetota</taxon>
        <taxon>Actinomycetes</taxon>
        <taxon>Micrococcales</taxon>
        <taxon>Micrococcaceae</taxon>
        <taxon>Micrococcoides</taxon>
    </lineage>
</organism>
<accession>A0ABV6PCV4</accession>
<gene>
    <name evidence="2" type="ORF">ACFFFR_11235</name>
</gene>
<sequence>MPPTRGDGPGLRGGRPTATAALHSPLGFALRLHRGSVIAHAIALAAVGAMHGPFVGDVEQMLQDIEILHDAMAELGGDSLIDGFIAMIMTVIATVAAVFTVATMLRSRSEENAGRAEVARASWQTRSSWLGSHLTVAVLGATGAATIDDPDLFGKVMGAAAAYIPALWLFAGVTALLIGWLPSLSKAVWLLVAYGGFLGSFGEIQQLDEWTSWFSPFGHTAKLRRCPQRGRSLRVPAPRPALHVILRAA</sequence>